<keyword evidence="5" id="KW-0547">Nucleotide-binding</keyword>
<evidence type="ECO:0000313" key="11">
    <source>
        <dbReference type="Proteomes" id="UP001194746"/>
    </source>
</evidence>
<dbReference type="InterPro" id="IPR005025">
    <property type="entry name" value="FMN_Rdtase-like_dom"/>
</dbReference>
<dbReference type="GO" id="GO:0016655">
    <property type="term" value="F:oxidoreductase activity, acting on NAD(P)H, quinone or similar compound as acceptor"/>
    <property type="evidence" value="ECO:0007669"/>
    <property type="project" value="TreeGrafter"/>
</dbReference>
<dbReference type="PANTHER" id="PTHR43590:SF1">
    <property type="entry name" value="ARSENIC RESISTANCE PROTEIN ARSH (AFU_ORTHOLOGUE AFUA_5G15030)"/>
    <property type="match status" value="1"/>
</dbReference>
<protein>
    <recommendedName>
        <fullName evidence="9">NADPH-dependent FMN reductase-like domain-containing protein</fullName>
    </recommendedName>
</protein>
<keyword evidence="6" id="KW-0521">NADP</keyword>
<feature type="domain" description="NADPH-dependent FMN reductase-like" evidence="9">
    <location>
        <begin position="84"/>
        <end position="227"/>
    </location>
</feature>
<reference evidence="10" key="1">
    <citation type="journal article" date="2019" name="Beilstein J. Org. Chem.">
        <title>Nanangenines: drimane sesquiterpenoids as the dominant metabolite cohort of a novel Australian fungus, Aspergillus nanangensis.</title>
        <authorList>
            <person name="Lacey H.J."/>
            <person name="Gilchrist C.L.M."/>
            <person name="Crombie A."/>
            <person name="Kalaitzis J.A."/>
            <person name="Vuong D."/>
            <person name="Rutledge P.J."/>
            <person name="Turner P."/>
            <person name="Pitt J.I."/>
            <person name="Lacey E."/>
            <person name="Chooi Y.H."/>
            <person name="Piggott A.M."/>
        </authorList>
    </citation>
    <scope>NUCLEOTIDE SEQUENCE</scope>
    <source>
        <strain evidence="10">MST-FP2251</strain>
    </source>
</reference>
<gene>
    <name evidence="10" type="ORF">FE257_003738</name>
</gene>
<dbReference type="InterPro" id="IPR029039">
    <property type="entry name" value="Flavoprotein-like_sf"/>
</dbReference>
<sequence length="297" mass="33781">MAHHAAAQPGPTVPGFVNGHESIQRPEHPSLAIPQSEDDTDIRQKYRPFIFEDDGAEDWVSTLELTTAMDMAAQELQKSNNRLKVLVLYGSLRRRSYSRLVALEASRILFRLGCDVRVFNPEGLPVKNDTDHGHPKVQELRELSKWSDGHIWVSPEQHGNLTAVFKNQIDWIPLTTGSVRPTQGRTLAIAQVCGGSQSFNAVNSLRILGRWMRMFTIPNQSSIPQAYTHFPDEGQPGDQRLMPSGNRDRLVDCMEEFVKYTFLMRPHFELFGDRFSEREEKRVKEEKVARAKASLSQ</sequence>
<comment type="cofactor">
    <cofactor evidence="1">
        <name>FMN</name>
        <dbReference type="ChEBI" id="CHEBI:58210"/>
    </cofactor>
</comment>
<dbReference type="GO" id="GO:0000166">
    <property type="term" value="F:nucleotide binding"/>
    <property type="evidence" value="ECO:0007669"/>
    <property type="project" value="UniProtKB-KW"/>
</dbReference>
<comment type="subunit">
    <text evidence="2">Homotetramer.</text>
</comment>
<keyword evidence="7" id="KW-0560">Oxidoreductase</keyword>
<dbReference type="InterPro" id="IPR014063">
    <property type="entry name" value="Arsenate-R_ArsH"/>
</dbReference>
<reference evidence="10" key="2">
    <citation type="submission" date="2020-02" db="EMBL/GenBank/DDBJ databases">
        <authorList>
            <person name="Gilchrist C.L.M."/>
            <person name="Chooi Y.-H."/>
        </authorList>
    </citation>
    <scope>NUCLEOTIDE SEQUENCE</scope>
    <source>
        <strain evidence="10">MST-FP2251</strain>
    </source>
</reference>
<dbReference type="Pfam" id="PF03358">
    <property type="entry name" value="FMN_red"/>
    <property type="match status" value="1"/>
</dbReference>
<evidence type="ECO:0000256" key="4">
    <source>
        <dbReference type="ARBA" id="ARBA00022643"/>
    </source>
</evidence>
<evidence type="ECO:0000256" key="8">
    <source>
        <dbReference type="SAM" id="MobiDB-lite"/>
    </source>
</evidence>
<feature type="region of interest" description="Disordered" evidence="8">
    <location>
        <begin position="1"/>
        <end position="38"/>
    </location>
</feature>
<dbReference type="NCBIfam" id="TIGR02690">
    <property type="entry name" value="resist_ArsH"/>
    <property type="match status" value="1"/>
</dbReference>
<evidence type="ECO:0000256" key="5">
    <source>
        <dbReference type="ARBA" id="ARBA00022741"/>
    </source>
</evidence>
<dbReference type="SUPFAM" id="SSF52218">
    <property type="entry name" value="Flavoproteins"/>
    <property type="match status" value="1"/>
</dbReference>
<comment type="caution">
    <text evidence="10">The sequence shown here is derived from an EMBL/GenBank/DDBJ whole genome shotgun (WGS) entry which is preliminary data.</text>
</comment>
<dbReference type="Proteomes" id="UP001194746">
    <property type="component" value="Unassembled WGS sequence"/>
</dbReference>
<accession>A0AAD4CBC3</accession>
<proteinExistence type="predicted"/>
<dbReference type="PANTHER" id="PTHR43590">
    <property type="entry name" value="ARSENIC RESISTANCE PROTEIN ARSH (AFU_ORTHOLOGUE AFUA_5G15030)"/>
    <property type="match status" value="1"/>
</dbReference>
<dbReference type="Gene3D" id="3.40.50.360">
    <property type="match status" value="1"/>
</dbReference>
<evidence type="ECO:0000256" key="6">
    <source>
        <dbReference type="ARBA" id="ARBA00022857"/>
    </source>
</evidence>
<keyword evidence="4" id="KW-0288">FMN</keyword>
<evidence type="ECO:0000256" key="7">
    <source>
        <dbReference type="ARBA" id="ARBA00023002"/>
    </source>
</evidence>
<keyword evidence="11" id="KW-1185">Reference proteome</keyword>
<dbReference type="AlphaFoldDB" id="A0AAD4CBC3"/>
<evidence type="ECO:0000256" key="2">
    <source>
        <dbReference type="ARBA" id="ARBA00011881"/>
    </source>
</evidence>
<evidence type="ECO:0000259" key="9">
    <source>
        <dbReference type="Pfam" id="PF03358"/>
    </source>
</evidence>
<evidence type="ECO:0000313" key="10">
    <source>
        <dbReference type="EMBL" id="KAF9883320.1"/>
    </source>
</evidence>
<dbReference type="EMBL" id="VCAU01000170">
    <property type="protein sequence ID" value="KAF9883320.1"/>
    <property type="molecule type" value="Genomic_DNA"/>
</dbReference>
<evidence type="ECO:0000256" key="1">
    <source>
        <dbReference type="ARBA" id="ARBA00001917"/>
    </source>
</evidence>
<organism evidence="10 11">
    <name type="scientific">Aspergillus nanangensis</name>
    <dbReference type="NCBI Taxonomy" id="2582783"/>
    <lineage>
        <taxon>Eukaryota</taxon>
        <taxon>Fungi</taxon>
        <taxon>Dikarya</taxon>
        <taxon>Ascomycota</taxon>
        <taxon>Pezizomycotina</taxon>
        <taxon>Eurotiomycetes</taxon>
        <taxon>Eurotiomycetidae</taxon>
        <taxon>Eurotiales</taxon>
        <taxon>Aspergillaceae</taxon>
        <taxon>Aspergillus</taxon>
        <taxon>Aspergillus subgen. Circumdati</taxon>
    </lineage>
</organism>
<keyword evidence="3" id="KW-0285">Flavoprotein</keyword>
<evidence type="ECO:0000256" key="3">
    <source>
        <dbReference type="ARBA" id="ARBA00022630"/>
    </source>
</evidence>
<name>A0AAD4CBC3_ASPNN</name>
<dbReference type="FunFam" id="3.40.50.360:FF:000027">
    <property type="entry name" value="Arsenical resistance protein ArsH"/>
    <property type="match status" value="1"/>
</dbReference>